<evidence type="ECO:0000313" key="8">
    <source>
        <dbReference type="Proteomes" id="UP000050833"/>
    </source>
</evidence>
<evidence type="ECO:0000256" key="3">
    <source>
        <dbReference type="ARBA" id="ARBA00022692"/>
    </source>
</evidence>
<organism evidence="7 8">
    <name type="scientific">Butyribacter intestini</name>
    <dbReference type="NCBI Taxonomy" id="1703332"/>
    <lineage>
        <taxon>Bacteria</taxon>
        <taxon>Bacillati</taxon>
        <taxon>Bacillota</taxon>
        <taxon>Clostridia</taxon>
        <taxon>Lachnospirales</taxon>
        <taxon>Lachnospiraceae</taxon>
        <taxon>Butyribacter</taxon>
    </lineage>
</organism>
<protein>
    <recommendedName>
        <fullName evidence="6">Phosphatidylglycerol lysyltransferase</fullName>
        <ecNumber evidence="6">2.3.2.3</ecNumber>
    </recommendedName>
    <alternativeName>
        <fullName evidence="6">Lysylphosphatidylglycerol synthase</fullName>
    </alternativeName>
</protein>
<name>A0AAW3JNI3_9FIRM</name>
<keyword evidence="5 6" id="KW-0472">Membrane</keyword>
<evidence type="ECO:0000313" key="7">
    <source>
        <dbReference type="EMBL" id="KQC84361.1"/>
    </source>
</evidence>
<keyword evidence="6" id="KW-0046">Antibiotic resistance</keyword>
<dbReference type="GO" id="GO:0050071">
    <property type="term" value="F:phosphatidylglycerol lysyltransferase activity"/>
    <property type="evidence" value="ECO:0007669"/>
    <property type="project" value="UniProtKB-EC"/>
</dbReference>
<dbReference type="GO" id="GO:0006629">
    <property type="term" value="P:lipid metabolic process"/>
    <property type="evidence" value="ECO:0007669"/>
    <property type="project" value="UniProtKB-KW"/>
</dbReference>
<dbReference type="AlphaFoldDB" id="A0AAW3JNI3"/>
<comment type="caution">
    <text evidence="7">The sequence shown here is derived from an EMBL/GenBank/DDBJ whole genome shotgun (WGS) entry which is preliminary data.</text>
</comment>
<keyword evidence="2" id="KW-1003">Cell membrane</keyword>
<dbReference type="GO" id="GO:0005886">
    <property type="term" value="C:plasma membrane"/>
    <property type="evidence" value="ECO:0007669"/>
    <property type="project" value="UniProtKB-SubCell"/>
</dbReference>
<feature type="transmembrane region" description="Helical" evidence="6">
    <location>
        <begin position="230"/>
        <end position="253"/>
    </location>
</feature>
<feature type="transmembrane region" description="Helical" evidence="6">
    <location>
        <begin position="120"/>
        <end position="143"/>
    </location>
</feature>
<gene>
    <name evidence="6" type="primary">mprF</name>
    <name evidence="7" type="ORF">APZ18_13740</name>
</gene>
<comment type="function">
    <text evidence="6">Catalyzes the transfer of a lysyl group from L-lysyl-tRNA(Lys) to membrane-bound phosphatidylglycerol (PG), which produces lysylphosphatidylglycerol (LPG), a major component of the bacterial membrane with a positive net charge. LPG synthesis contributes to bacterial virulence as it is involved in the resistance mechanism against cationic antimicrobial peptides (CAMP) produces by the host's immune system (defensins, cathelicidins) and by the competing microorganisms.</text>
</comment>
<feature type="transmembrane region" description="Helical" evidence="6">
    <location>
        <begin position="80"/>
        <end position="100"/>
    </location>
</feature>
<keyword evidence="8" id="KW-1185">Reference proteome</keyword>
<dbReference type="InterPro" id="IPR022791">
    <property type="entry name" value="L-PG_synthase/AglD"/>
</dbReference>
<comment type="subcellular location">
    <subcellularLocation>
        <location evidence="1 6">Cell membrane</location>
        <topology evidence="1 6">Multi-pass membrane protein</topology>
    </subcellularLocation>
</comment>
<feature type="transmembrane region" description="Helical" evidence="6">
    <location>
        <begin position="7"/>
        <end position="26"/>
    </location>
</feature>
<reference evidence="7 8" key="1">
    <citation type="submission" date="2015-10" db="EMBL/GenBank/DDBJ databases">
        <title>Butyribacter intestini gen. nov., sp. nov., a butyric acid-producing bacterium of the family Lachnospiraceae isolated from the human faeces.</title>
        <authorList>
            <person name="Zou Y."/>
            <person name="Xue W."/>
            <person name="Luo G."/>
            <person name="Lv M."/>
        </authorList>
    </citation>
    <scope>NUCLEOTIDE SEQUENCE [LARGE SCALE GENOMIC DNA]</scope>
    <source>
        <strain evidence="7 8">TF01-11</strain>
    </source>
</reference>
<dbReference type="RefSeq" id="WP_055945967.1">
    <property type="nucleotide sequence ID" value="NZ_JAQDCV010000003.1"/>
</dbReference>
<evidence type="ECO:0000256" key="4">
    <source>
        <dbReference type="ARBA" id="ARBA00022989"/>
    </source>
</evidence>
<feature type="transmembrane region" description="Helical" evidence="6">
    <location>
        <begin position="46"/>
        <end position="68"/>
    </location>
</feature>
<feature type="transmembrane region" description="Helical" evidence="6">
    <location>
        <begin position="155"/>
        <end position="178"/>
    </location>
</feature>
<keyword evidence="6" id="KW-0808">Transferase</keyword>
<feature type="transmembrane region" description="Helical" evidence="6">
    <location>
        <begin position="316"/>
        <end position="336"/>
    </location>
</feature>
<dbReference type="EC" id="2.3.2.3" evidence="6"/>
<dbReference type="GO" id="GO:0046677">
    <property type="term" value="P:response to antibiotic"/>
    <property type="evidence" value="ECO:0007669"/>
    <property type="project" value="UniProtKB-KW"/>
</dbReference>
<accession>A0AAW3JNI3</accession>
<dbReference type="EMBL" id="LLKB01000006">
    <property type="protein sequence ID" value="KQC84361.1"/>
    <property type="molecule type" value="Genomic_DNA"/>
</dbReference>
<evidence type="ECO:0000256" key="2">
    <source>
        <dbReference type="ARBA" id="ARBA00022475"/>
    </source>
</evidence>
<keyword evidence="3 6" id="KW-0812">Transmembrane</keyword>
<dbReference type="Pfam" id="PF03706">
    <property type="entry name" value="LPG_synthase_TM"/>
    <property type="match status" value="1"/>
</dbReference>
<evidence type="ECO:0000256" key="1">
    <source>
        <dbReference type="ARBA" id="ARBA00004651"/>
    </source>
</evidence>
<evidence type="ECO:0000256" key="6">
    <source>
        <dbReference type="RuleBase" id="RU363042"/>
    </source>
</evidence>
<proteinExistence type="inferred from homology"/>
<comment type="similarity">
    <text evidence="6">Belongs to the LPG synthase family.</text>
</comment>
<keyword evidence="4 6" id="KW-1133">Transmembrane helix</keyword>
<comment type="catalytic activity">
    <reaction evidence="6">
        <text>L-lysyl-tRNA(Lys) + a 1,2-diacyl-sn-glycero-3-phospho-(1'-sn-glycerol) = a 1,2-diacyl-sn-glycero-3-phospho-1'-(3'-O-L-lysyl)-sn-glycerol + tRNA(Lys)</text>
        <dbReference type="Rhea" id="RHEA:10668"/>
        <dbReference type="Rhea" id="RHEA-COMP:9696"/>
        <dbReference type="Rhea" id="RHEA-COMP:9697"/>
        <dbReference type="ChEBI" id="CHEBI:64716"/>
        <dbReference type="ChEBI" id="CHEBI:75792"/>
        <dbReference type="ChEBI" id="CHEBI:78442"/>
        <dbReference type="ChEBI" id="CHEBI:78529"/>
        <dbReference type="EC" id="2.3.2.3"/>
    </reaction>
</comment>
<evidence type="ECO:0000256" key="5">
    <source>
        <dbReference type="ARBA" id="ARBA00023136"/>
    </source>
</evidence>
<dbReference type="NCBIfam" id="TIGR00374">
    <property type="entry name" value="flippase-like domain"/>
    <property type="match status" value="1"/>
</dbReference>
<dbReference type="PANTHER" id="PTHR37693:SF1">
    <property type="entry name" value="INTEGRAL MEMBRANE PROTEIN"/>
    <property type="match status" value="1"/>
</dbReference>
<sequence length="353" mass="40216">MSGVKKNIFNGAFLLLVLLITLYSVFHGENLSELLIYLKQGDLRYWLLGAVFVVGFIESESVIIYYMMKVLGENVKLTHCFLYSFVGFFFSLITPSATGGQPAQLYFMKKDKLSLPTSTMVLLIVTITYKLVLVVLGLVVMILRPEPVWRLLKPIYGWCYLGIFLNVVCVFGMLILVFHPTLASNIVLFCLRLFDRIFKKDMEKKYGGRLERAMEKYRYAAEFFYKNIKVIVNVFLITCMQRFLLFAVTYLVYRSFSLNLAGAGVVITLQGMISVAVDMLPLPGGLGISEKLFKDIFLQICTKKYTLPVMIVSRGLSFYVQLGISAVMTVVAYLRIGSADKILSLKRLYFRKK</sequence>
<dbReference type="Proteomes" id="UP000050833">
    <property type="component" value="Unassembled WGS sequence"/>
</dbReference>
<dbReference type="PANTHER" id="PTHR37693">
    <property type="entry name" value="PHOSPHATIDYLGLYCEROL LYSYLTRANSFERASE"/>
    <property type="match status" value="1"/>
</dbReference>
<keyword evidence="6" id="KW-0443">Lipid metabolism</keyword>
<feature type="transmembrane region" description="Helical" evidence="6">
    <location>
        <begin position="260"/>
        <end position="277"/>
    </location>
</feature>